<keyword evidence="2" id="KW-1185">Reference proteome</keyword>
<evidence type="ECO:0000313" key="2">
    <source>
        <dbReference type="Proteomes" id="UP001159363"/>
    </source>
</evidence>
<accession>A0ABQ9HNS4</accession>
<gene>
    <name evidence="1" type="ORF">PR048_011761</name>
</gene>
<proteinExistence type="predicted"/>
<organism evidence="1 2">
    <name type="scientific">Dryococelus australis</name>
    <dbReference type="NCBI Taxonomy" id="614101"/>
    <lineage>
        <taxon>Eukaryota</taxon>
        <taxon>Metazoa</taxon>
        <taxon>Ecdysozoa</taxon>
        <taxon>Arthropoda</taxon>
        <taxon>Hexapoda</taxon>
        <taxon>Insecta</taxon>
        <taxon>Pterygota</taxon>
        <taxon>Neoptera</taxon>
        <taxon>Polyneoptera</taxon>
        <taxon>Phasmatodea</taxon>
        <taxon>Verophasmatodea</taxon>
        <taxon>Anareolatae</taxon>
        <taxon>Phasmatidae</taxon>
        <taxon>Eurycanthinae</taxon>
        <taxon>Dryococelus</taxon>
    </lineage>
</organism>
<evidence type="ECO:0000313" key="1">
    <source>
        <dbReference type="EMBL" id="KAJ8885563.1"/>
    </source>
</evidence>
<sequence length="250" mass="29217">MHDSAFQQKIEVYTKVKEAIECYINPGVNEPIKCFLLNQRVQEKGETFEHFLTLLQELVKKYNYNKTVAHGENAYQTLGEWESKEDKMLRDQVRHRIGDKAVQEALLHMDNLTLEKAATHIRMWEQNRRKLIISTKLMRRVTVVHTRAEETRLGFSVWMVSVQAWAQGMPCICLITQKAQTNHYIVTALTRVNVLEFKGKGQKDLTYLNEWHGTIDVENKKPKFKLDTGAQVSVSPFNIFRNINQQFRAH</sequence>
<reference evidence="1 2" key="1">
    <citation type="submission" date="2023-02" db="EMBL/GenBank/DDBJ databases">
        <title>LHISI_Scaffold_Assembly.</title>
        <authorList>
            <person name="Stuart O.P."/>
            <person name="Cleave R."/>
            <person name="Magrath M.J.L."/>
            <person name="Mikheyev A.S."/>
        </authorList>
    </citation>
    <scope>NUCLEOTIDE SEQUENCE [LARGE SCALE GENOMIC DNA]</scope>
    <source>
        <strain evidence="1">Daus_M_001</strain>
        <tissue evidence="1">Leg muscle</tissue>
    </source>
</reference>
<comment type="caution">
    <text evidence="1">The sequence shown here is derived from an EMBL/GenBank/DDBJ whole genome shotgun (WGS) entry which is preliminary data.</text>
</comment>
<dbReference type="EMBL" id="JARBHB010000004">
    <property type="protein sequence ID" value="KAJ8885563.1"/>
    <property type="molecule type" value="Genomic_DNA"/>
</dbReference>
<name>A0ABQ9HNS4_9NEOP</name>
<protein>
    <submittedName>
        <fullName evidence="1">Uncharacterized protein</fullName>
    </submittedName>
</protein>
<dbReference type="Proteomes" id="UP001159363">
    <property type="component" value="Chromosome X"/>
</dbReference>